<sequence length="486" mass="51348">MSPFLMRPRLLLSVLLIVLGTALLMMSSMQARGESANPVAVVIDLEGPIGPAIGDYVKSSLQTAAERNASAAIIRLNTPGGLDSSMRDIIQAILDSPVPVISYVTPTGARAASAGTYILYASSVSAMAPSTNLGAATPVQVQGGGPLGSGDEEKEKQKQSDEEDVKENEKPGETVSSSDAMTRKLVNDAVAYIRGLAELHGRNADWAEKSVREGASITSSDALEKNVIDLIADDIPQLLAAVDGKTVKVQGKEFRLQTANATLEYLEPNWRTKFLATITHPNVVYVLMLVGIYGIIFELANPGSFVPGTIGTISLLLAMYAFQMLPVSYVGIALIAFGIGLMVAEAFVPSFGILGIGGATAFVFGSILLFDTDVAPGYAVSPALIGAFAIFSGLLLSLVLAMVLKARKTKVVSGQEEMIGSIGTVRKDFIEGKGNIWVHSEQWRARSSAPLRQGQAVRVTDIDGLTLEVEPLEDEATTPSHEAATL</sequence>
<evidence type="ECO:0000313" key="11">
    <source>
        <dbReference type="Proteomes" id="UP000528322"/>
    </source>
</evidence>
<dbReference type="Proteomes" id="UP000528322">
    <property type="component" value="Unassembled WGS sequence"/>
</dbReference>
<dbReference type="InterPro" id="IPR002810">
    <property type="entry name" value="NfeD-like_C"/>
</dbReference>
<keyword evidence="4 6" id="KW-0472">Membrane</keyword>
<dbReference type="PANTHER" id="PTHR33507">
    <property type="entry name" value="INNER MEMBRANE PROTEIN YBBJ"/>
    <property type="match status" value="1"/>
</dbReference>
<accession>A0A7W8DGN2</accession>
<keyword evidence="3 6" id="KW-1133">Transmembrane helix</keyword>
<dbReference type="GO" id="GO:0016020">
    <property type="term" value="C:membrane"/>
    <property type="evidence" value="ECO:0007669"/>
    <property type="project" value="UniProtKB-SubCell"/>
</dbReference>
<dbReference type="RefSeq" id="WP_246347228.1">
    <property type="nucleotide sequence ID" value="NZ_JACHID010000004.1"/>
</dbReference>
<dbReference type="SUPFAM" id="SSF52096">
    <property type="entry name" value="ClpP/crotonase"/>
    <property type="match status" value="1"/>
</dbReference>
<proteinExistence type="predicted"/>
<protein>
    <submittedName>
        <fullName evidence="10">Membrane-bound serine protease (ClpP class)</fullName>
    </submittedName>
</protein>
<comment type="subcellular location">
    <subcellularLocation>
        <location evidence="1">Membrane</location>
        <topology evidence="1">Multi-pass membrane protein</topology>
    </subcellularLocation>
</comment>
<dbReference type="InterPro" id="IPR056738">
    <property type="entry name" value="NfeD1b_N"/>
</dbReference>
<feature type="transmembrane region" description="Helical" evidence="6">
    <location>
        <begin position="382"/>
        <end position="404"/>
    </location>
</feature>
<dbReference type="EMBL" id="JACHID010000004">
    <property type="protein sequence ID" value="MBB5021554.1"/>
    <property type="molecule type" value="Genomic_DNA"/>
</dbReference>
<evidence type="ECO:0000256" key="1">
    <source>
        <dbReference type="ARBA" id="ARBA00004141"/>
    </source>
</evidence>
<reference evidence="10 11" key="1">
    <citation type="submission" date="2020-08" db="EMBL/GenBank/DDBJ databases">
        <title>Genomic Encyclopedia of Type Strains, Phase IV (KMG-IV): sequencing the most valuable type-strain genomes for metagenomic binning, comparative biology and taxonomic classification.</title>
        <authorList>
            <person name="Goeker M."/>
        </authorList>
    </citation>
    <scope>NUCLEOTIDE SEQUENCE [LARGE SCALE GENOMIC DNA]</scope>
    <source>
        <strain evidence="10 11">DSM 22071</strain>
    </source>
</reference>
<evidence type="ECO:0000259" key="8">
    <source>
        <dbReference type="Pfam" id="PF24961"/>
    </source>
</evidence>
<feature type="domain" description="NfeD integral membrane" evidence="8">
    <location>
        <begin position="282"/>
        <end position="398"/>
    </location>
</feature>
<comment type="caution">
    <text evidence="10">The sequence shown here is derived from an EMBL/GenBank/DDBJ whole genome shotgun (WGS) entry which is preliminary data.</text>
</comment>
<feature type="transmembrane region" description="Helical" evidence="6">
    <location>
        <begin position="328"/>
        <end position="344"/>
    </location>
</feature>
<feature type="region of interest" description="Disordered" evidence="5">
    <location>
        <begin position="137"/>
        <end position="180"/>
    </location>
</feature>
<gene>
    <name evidence="10" type="ORF">HNR37_000866</name>
</gene>
<dbReference type="Gene3D" id="2.40.50.140">
    <property type="entry name" value="Nucleic acid-binding proteins"/>
    <property type="match status" value="1"/>
</dbReference>
<evidence type="ECO:0000256" key="5">
    <source>
        <dbReference type="SAM" id="MobiDB-lite"/>
    </source>
</evidence>
<keyword evidence="11" id="KW-1185">Reference proteome</keyword>
<dbReference type="Pfam" id="PF25145">
    <property type="entry name" value="NfeD1b_N"/>
    <property type="match status" value="1"/>
</dbReference>
<dbReference type="PANTHER" id="PTHR33507:SF4">
    <property type="entry name" value="NODULATION COMPETITIVENESS PROTEIN NFED"/>
    <property type="match status" value="1"/>
</dbReference>
<evidence type="ECO:0000256" key="2">
    <source>
        <dbReference type="ARBA" id="ARBA00022692"/>
    </source>
</evidence>
<feature type="transmembrane region" description="Helical" evidence="6">
    <location>
        <begin position="351"/>
        <end position="370"/>
    </location>
</feature>
<evidence type="ECO:0000256" key="6">
    <source>
        <dbReference type="SAM" id="Phobius"/>
    </source>
</evidence>
<evidence type="ECO:0000259" key="7">
    <source>
        <dbReference type="Pfam" id="PF01957"/>
    </source>
</evidence>
<keyword evidence="10" id="KW-0378">Hydrolase</keyword>
<dbReference type="InterPro" id="IPR029045">
    <property type="entry name" value="ClpP/crotonase-like_dom_sf"/>
</dbReference>
<dbReference type="GO" id="GO:0006508">
    <property type="term" value="P:proteolysis"/>
    <property type="evidence" value="ECO:0007669"/>
    <property type="project" value="UniProtKB-KW"/>
</dbReference>
<keyword evidence="10" id="KW-0645">Protease</keyword>
<evidence type="ECO:0000313" key="10">
    <source>
        <dbReference type="EMBL" id="MBB5021554.1"/>
    </source>
</evidence>
<evidence type="ECO:0000256" key="4">
    <source>
        <dbReference type="ARBA" id="ARBA00023136"/>
    </source>
</evidence>
<dbReference type="AlphaFoldDB" id="A0A7W8DGN2"/>
<evidence type="ECO:0000259" key="9">
    <source>
        <dbReference type="Pfam" id="PF25145"/>
    </source>
</evidence>
<feature type="domain" description="NfeD-like C-terminal" evidence="7">
    <location>
        <begin position="416"/>
        <end position="471"/>
    </location>
</feature>
<dbReference type="InterPro" id="IPR012340">
    <property type="entry name" value="NA-bd_OB-fold"/>
</dbReference>
<dbReference type="Pfam" id="PF01957">
    <property type="entry name" value="NfeD"/>
    <property type="match status" value="1"/>
</dbReference>
<feature type="domain" description="NfeD1b N-terminal" evidence="9">
    <location>
        <begin position="42"/>
        <end position="144"/>
    </location>
</feature>
<dbReference type="Pfam" id="PF24961">
    <property type="entry name" value="NfeD_membrane"/>
    <property type="match status" value="1"/>
</dbReference>
<dbReference type="FunFam" id="3.90.226.10:FF:000089">
    <property type="entry name" value="Membrane-bound serine protease"/>
    <property type="match status" value="1"/>
</dbReference>
<dbReference type="InterPro" id="IPR052165">
    <property type="entry name" value="Membrane_assoc_protease"/>
</dbReference>
<dbReference type="CDD" id="cd07020">
    <property type="entry name" value="Clp_protease_NfeD_1"/>
    <property type="match status" value="1"/>
</dbReference>
<dbReference type="GO" id="GO:0008233">
    <property type="term" value="F:peptidase activity"/>
    <property type="evidence" value="ECO:0007669"/>
    <property type="project" value="UniProtKB-KW"/>
</dbReference>
<evidence type="ECO:0000256" key="3">
    <source>
        <dbReference type="ARBA" id="ARBA00022989"/>
    </source>
</evidence>
<feature type="transmembrane region" description="Helical" evidence="6">
    <location>
        <begin position="283"/>
        <end position="300"/>
    </location>
</feature>
<dbReference type="SUPFAM" id="SSF141322">
    <property type="entry name" value="NfeD domain-like"/>
    <property type="match status" value="1"/>
</dbReference>
<keyword evidence="2 6" id="KW-0812">Transmembrane</keyword>
<dbReference type="InterPro" id="IPR056739">
    <property type="entry name" value="NfeD_membrane"/>
</dbReference>
<dbReference type="Gene3D" id="3.90.226.10">
    <property type="entry name" value="2-enoyl-CoA Hydratase, Chain A, domain 1"/>
    <property type="match status" value="1"/>
</dbReference>
<feature type="compositionally biased region" description="Basic and acidic residues" evidence="5">
    <location>
        <begin position="151"/>
        <end position="160"/>
    </location>
</feature>
<organism evidence="10 11">
    <name type="scientific">Desulfurispira natronophila</name>
    <dbReference type="NCBI Taxonomy" id="682562"/>
    <lineage>
        <taxon>Bacteria</taxon>
        <taxon>Pseudomonadati</taxon>
        <taxon>Chrysiogenota</taxon>
        <taxon>Chrysiogenia</taxon>
        <taxon>Chrysiogenales</taxon>
        <taxon>Chrysiogenaceae</taxon>
        <taxon>Desulfurispira</taxon>
    </lineage>
</organism>
<name>A0A7W8DGN2_9BACT</name>